<evidence type="ECO:0000313" key="1">
    <source>
        <dbReference type="EMBL" id="QHT37833.1"/>
    </source>
</evidence>
<protein>
    <recommendedName>
        <fullName evidence="2">C2H2-type domain-containing protein</fullName>
    </recommendedName>
</protein>
<sequence>MTTFLRQNKSPKYICEECNFKSSKKSDYTRHLSTAKHLMTTKGLQKNANAIWCECGKVYSCRQNLYRHRAKCAFLREKGAFSKDSDDDSEYDNKDMNTETILNVIKQNQEFKDMLFEQSKQLHETHEQLVRSNEQNISMQLKLLDAFKDGKTIVNTTNNNQKFNLNFFLNTTCKDAMNMSEFIENIHIDCKDIENIGKNGYISGMTDMILSRIRDLDVTKRPLHCTDLKRETMYIKDNDEWSKDTPDNSKLRNMITIVAKQNYSALPIWRENHPECKDTSNPQYGFCVDMMRNILGDVGENQIRMDNKVIKNLSRHILVDKT</sequence>
<organism evidence="1">
    <name type="scientific">viral metagenome</name>
    <dbReference type="NCBI Taxonomy" id="1070528"/>
    <lineage>
        <taxon>unclassified sequences</taxon>
        <taxon>metagenomes</taxon>
        <taxon>organismal metagenomes</taxon>
    </lineage>
</organism>
<dbReference type="AlphaFoldDB" id="A0A6C0FB40"/>
<accession>A0A6C0FB40</accession>
<evidence type="ECO:0008006" key="2">
    <source>
        <dbReference type="Google" id="ProtNLM"/>
    </source>
</evidence>
<reference evidence="1" key="1">
    <citation type="journal article" date="2020" name="Nature">
        <title>Giant virus diversity and host interactions through global metagenomics.</title>
        <authorList>
            <person name="Schulz F."/>
            <person name="Roux S."/>
            <person name="Paez-Espino D."/>
            <person name="Jungbluth S."/>
            <person name="Walsh D.A."/>
            <person name="Denef V.J."/>
            <person name="McMahon K.D."/>
            <person name="Konstantinidis K.T."/>
            <person name="Eloe-Fadrosh E.A."/>
            <person name="Kyrpides N.C."/>
            <person name="Woyke T."/>
        </authorList>
    </citation>
    <scope>NUCLEOTIDE SEQUENCE</scope>
    <source>
        <strain evidence="1">GVMAG-S-ERX556049-19</strain>
    </source>
</reference>
<name>A0A6C0FB40_9ZZZZ</name>
<dbReference type="EMBL" id="MN738821">
    <property type="protein sequence ID" value="QHT37833.1"/>
    <property type="molecule type" value="Genomic_DNA"/>
</dbReference>
<proteinExistence type="predicted"/>